<proteinExistence type="predicted"/>
<reference evidence="2" key="2">
    <citation type="submission" date="2011-04" db="EMBL/GenBank/DDBJ databases">
        <authorList>
            <person name="Genoscope - CEA"/>
        </authorList>
    </citation>
    <scope>NUCLEOTIDE SEQUENCE</scope>
    <source>
        <strain evidence="2">R24</strain>
    </source>
</reference>
<evidence type="ECO:0000256" key="1">
    <source>
        <dbReference type="SAM" id="MobiDB-lite"/>
    </source>
</evidence>
<accession>G3ABF5</accession>
<dbReference type="EMBL" id="FR854092">
    <property type="protein sequence ID" value="CCA86849.1"/>
    <property type="molecule type" value="Genomic_DNA"/>
</dbReference>
<feature type="region of interest" description="Disordered" evidence="1">
    <location>
        <begin position="46"/>
        <end position="88"/>
    </location>
</feature>
<organism evidence="2">
    <name type="scientific">Ralstonia syzygii R24</name>
    <dbReference type="NCBI Taxonomy" id="907261"/>
    <lineage>
        <taxon>Bacteria</taxon>
        <taxon>Pseudomonadati</taxon>
        <taxon>Pseudomonadota</taxon>
        <taxon>Betaproteobacteria</taxon>
        <taxon>Burkholderiales</taxon>
        <taxon>Burkholderiaceae</taxon>
        <taxon>Ralstonia</taxon>
        <taxon>Ralstonia solanacearum species complex</taxon>
    </lineage>
</organism>
<dbReference type="AlphaFoldDB" id="G3ABF5"/>
<protein>
    <recommendedName>
        <fullName evidence="3">Transposase</fullName>
    </recommendedName>
</protein>
<evidence type="ECO:0000313" key="2">
    <source>
        <dbReference type="EMBL" id="CCA86849.1"/>
    </source>
</evidence>
<reference evidence="2" key="1">
    <citation type="journal article" date="2011" name="PLoS ONE">
        <title>Ralstonia syzygii, the Blood Disease Bacterium and some Asian R. solanacearum strains form a single genomic species despite divergent lifestyles.</title>
        <authorList>
            <person name="Remenant B."/>
            <person name="de Cambiaire J.C."/>
            <person name="Cellier G."/>
            <person name="Jacobs J.M."/>
            <person name="Mangenot S."/>
            <person name="Barbe V."/>
            <person name="Lajus A."/>
            <person name="Vallenet D."/>
            <person name="Medigue C."/>
            <person name="Fegan M."/>
            <person name="Allen C."/>
            <person name="Prior P."/>
        </authorList>
    </citation>
    <scope>NUCLEOTIDE SEQUENCE</scope>
    <source>
        <strain evidence="2">R24</strain>
    </source>
</reference>
<sequence>MLPHDFPPWQTVYWWFRRLMRRFLFRTLHDVVLMLDRALAGRQPCPSAGAIDSQTVKAPSVDKPPSLRAAPYATVGGGMDHQPLSGLV</sequence>
<name>G3ABF5_9RALS</name>
<gene>
    <name evidence="2" type="ORF">RALSY_mp30161</name>
</gene>
<evidence type="ECO:0008006" key="3">
    <source>
        <dbReference type="Google" id="ProtNLM"/>
    </source>
</evidence>